<dbReference type="EMBL" id="CP118627">
    <property type="protein sequence ID" value="WEA14840.1"/>
    <property type="molecule type" value="Genomic_DNA"/>
</dbReference>
<accession>A0AAX3NDR4</accession>
<evidence type="ECO:0000313" key="2">
    <source>
        <dbReference type="Proteomes" id="UP001217324"/>
    </source>
</evidence>
<name>A0AAX3NDR4_9LACT</name>
<protein>
    <submittedName>
        <fullName evidence="1">Uncharacterized protein</fullName>
    </submittedName>
</protein>
<evidence type="ECO:0000313" key="1">
    <source>
        <dbReference type="EMBL" id="WEA14840.1"/>
    </source>
</evidence>
<reference evidence="1" key="1">
    <citation type="submission" date="2023-02" db="EMBL/GenBank/DDBJ databases">
        <title>Comparative genomics and fermentation flavor characterization of five lactic acid bacteria reveal flavor biosynthesis metabolic pathways in fermented muskmelon puree.</title>
        <authorList>
            <person name="Yuan L."/>
            <person name="Li M."/>
            <person name="Xu X."/>
            <person name="Lao F."/>
            <person name="Wu J."/>
        </authorList>
    </citation>
    <scope>NUCLEOTIDE SEQUENCE</scope>
    <source>
        <strain evidence="1">Pa-2</strain>
    </source>
</reference>
<dbReference type="AlphaFoldDB" id="A0AAX3NDR4"/>
<gene>
    <name evidence="1" type="ORF">PWF74_04855</name>
</gene>
<dbReference type="Proteomes" id="UP001217324">
    <property type="component" value="Chromosome"/>
</dbReference>
<organism evidence="1 2">
    <name type="scientific">Lactococcus garvieae</name>
    <dbReference type="NCBI Taxonomy" id="1363"/>
    <lineage>
        <taxon>Bacteria</taxon>
        <taxon>Bacillati</taxon>
        <taxon>Bacillota</taxon>
        <taxon>Bacilli</taxon>
        <taxon>Lactobacillales</taxon>
        <taxon>Streptococcaceae</taxon>
        <taxon>Lactococcus</taxon>
    </lineage>
</organism>
<proteinExistence type="predicted"/>
<dbReference type="RefSeq" id="WP_165705216.1">
    <property type="nucleotide sequence ID" value="NZ_CP118627.1"/>
</dbReference>
<sequence>MDLVIQKSNESYYGTHKIHLTDCPEIKDLPKENAFTFWDTENLYPKYSEAVKSAQKARPSSNIISCPKCLEVSLNANNIG</sequence>